<feature type="region of interest" description="Disordered" evidence="1">
    <location>
        <begin position="1"/>
        <end position="121"/>
    </location>
</feature>
<dbReference type="HOGENOM" id="CLU_2040746_0_0_1"/>
<feature type="compositionally biased region" description="Basic residues" evidence="1">
    <location>
        <begin position="20"/>
        <end position="29"/>
    </location>
</feature>
<feature type="compositionally biased region" description="Basic and acidic residues" evidence="1">
    <location>
        <begin position="84"/>
        <end position="100"/>
    </location>
</feature>
<organism evidence="2 3">
    <name type="scientific">Megaselia scalaris</name>
    <name type="common">Humpbacked fly</name>
    <name type="synonym">Phora scalaris</name>
    <dbReference type="NCBI Taxonomy" id="36166"/>
    <lineage>
        <taxon>Eukaryota</taxon>
        <taxon>Metazoa</taxon>
        <taxon>Ecdysozoa</taxon>
        <taxon>Arthropoda</taxon>
        <taxon>Hexapoda</taxon>
        <taxon>Insecta</taxon>
        <taxon>Pterygota</taxon>
        <taxon>Neoptera</taxon>
        <taxon>Endopterygota</taxon>
        <taxon>Diptera</taxon>
        <taxon>Brachycera</taxon>
        <taxon>Muscomorpha</taxon>
        <taxon>Platypezoidea</taxon>
        <taxon>Phoridae</taxon>
        <taxon>Megaseliini</taxon>
        <taxon>Megaselia</taxon>
    </lineage>
</organism>
<dbReference type="EnsemblMetazoa" id="MESCA009599-RA">
    <property type="protein sequence ID" value="MESCA009599-PA"/>
    <property type="gene ID" value="MESCA009599"/>
</dbReference>
<evidence type="ECO:0000313" key="2">
    <source>
        <dbReference type="EnsemblMetazoa" id="MESCA009599-PA"/>
    </source>
</evidence>
<feature type="compositionally biased region" description="Basic and acidic residues" evidence="1">
    <location>
        <begin position="1"/>
        <end position="19"/>
    </location>
</feature>
<sequence length="121" mass="13745">MSLEEERKTKHRTKTEQRQARLKHQHSLHKNYSFSLNERTHSSLDNSHSVSSVTTETPEHNNPESLESTAGQSSSEVDSSQVDSKGDDARDEPETKERSALLESISSFNRKSLKRVNNAEH</sequence>
<dbReference type="Proteomes" id="UP000015102">
    <property type="component" value="Unassembled WGS sequence"/>
</dbReference>
<dbReference type="EMBL" id="CAQQ02003902">
    <property type="status" value="NOT_ANNOTATED_CDS"/>
    <property type="molecule type" value="Genomic_DNA"/>
</dbReference>
<name>T1H0C4_MEGSC</name>
<feature type="compositionally biased region" description="Low complexity" evidence="1">
    <location>
        <begin position="43"/>
        <end position="53"/>
    </location>
</feature>
<reference evidence="3" key="1">
    <citation type="submission" date="2013-02" db="EMBL/GenBank/DDBJ databases">
        <authorList>
            <person name="Hughes D."/>
        </authorList>
    </citation>
    <scope>NUCLEOTIDE SEQUENCE</scope>
    <source>
        <strain>Durham</strain>
        <strain evidence="3">NC isolate 2 -- Noor lab</strain>
    </source>
</reference>
<keyword evidence="3" id="KW-1185">Reference proteome</keyword>
<dbReference type="AlphaFoldDB" id="T1H0C4"/>
<evidence type="ECO:0000256" key="1">
    <source>
        <dbReference type="SAM" id="MobiDB-lite"/>
    </source>
</evidence>
<accession>T1H0C4</accession>
<feature type="compositionally biased region" description="Low complexity" evidence="1">
    <location>
        <begin position="72"/>
        <end position="83"/>
    </location>
</feature>
<reference evidence="2" key="2">
    <citation type="submission" date="2015-06" db="UniProtKB">
        <authorList>
            <consortium name="EnsemblMetazoa"/>
        </authorList>
    </citation>
    <scope>IDENTIFICATION</scope>
</reference>
<proteinExistence type="predicted"/>
<evidence type="ECO:0000313" key="3">
    <source>
        <dbReference type="Proteomes" id="UP000015102"/>
    </source>
</evidence>
<protein>
    <submittedName>
        <fullName evidence="2">Uncharacterized protein</fullName>
    </submittedName>
</protein>